<gene>
    <name evidence="3" type="ORF">BLNAU_21215</name>
</gene>
<evidence type="ECO:0000313" key="4">
    <source>
        <dbReference type="Proteomes" id="UP001281761"/>
    </source>
</evidence>
<dbReference type="Proteomes" id="UP001281761">
    <property type="component" value="Unassembled WGS sequence"/>
</dbReference>
<feature type="signal peptide" evidence="2">
    <location>
        <begin position="1"/>
        <end position="15"/>
    </location>
</feature>
<reference evidence="3 4" key="1">
    <citation type="journal article" date="2022" name="bioRxiv">
        <title>Genomics of Preaxostyla Flagellates Illuminates Evolutionary Transitions and the Path Towards Mitochondrial Loss.</title>
        <authorList>
            <person name="Novak L.V.F."/>
            <person name="Treitli S.C."/>
            <person name="Pyrih J."/>
            <person name="Halakuc P."/>
            <person name="Pipaliya S.V."/>
            <person name="Vacek V."/>
            <person name="Brzon O."/>
            <person name="Soukal P."/>
            <person name="Eme L."/>
            <person name="Dacks J.B."/>
            <person name="Karnkowska A."/>
            <person name="Elias M."/>
            <person name="Hampl V."/>
        </authorList>
    </citation>
    <scope>NUCLEOTIDE SEQUENCE [LARGE SCALE GENOMIC DNA]</scope>
    <source>
        <strain evidence="3">NAU3</strain>
        <tissue evidence="3">Gut</tissue>
    </source>
</reference>
<feature type="compositionally biased region" description="Acidic residues" evidence="1">
    <location>
        <begin position="160"/>
        <end position="169"/>
    </location>
</feature>
<feature type="region of interest" description="Disordered" evidence="1">
    <location>
        <begin position="53"/>
        <end position="213"/>
    </location>
</feature>
<evidence type="ECO:0000256" key="1">
    <source>
        <dbReference type="SAM" id="MobiDB-lite"/>
    </source>
</evidence>
<name>A0ABQ9WWI8_9EUKA</name>
<keyword evidence="2" id="KW-0732">Signal</keyword>
<feature type="compositionally biased region" description="Low complexity" evidence="1">
    <location>
        <begin position="192"/>
        <end position="213"/>
    </location>
</feature>
<comment type="caution">
    <text evidence="3">The sequence shown here is derived from an EMBL/GenBank/DDBJ whole genome shotgun (WGS) entry which is preliminary data.</text>
</comment>
<keyword evidence="4" id="KW-1185">Reference proteome</keyword>
<evidence type="ECO:0000313" key="3">
    <source>
        <dbReference type="EMBL" id="KAK2943868.1"/>
    </source>
</evidence>
<proteinExistence type="predicted"/>
<sequence>MEVLIFIHSVLLVFGAPMDHQEPDEGPTIQTPHAQSVALTVPTVVQPISQDHGLNLEVDDPMPSQMEQSESRGYSPFDRSMSTEPPSSPEASATSPPQKHGQARDESPTVVRPLSQGHGQHAEGDELFANPPAAPGHYHVPFFAPVPRRPADPSNGPEETCYDNVDEDDVPRPTPPPCRDPWDDFDSERSSTDASPSDSCSSTTPSSDENNSNNALLEEADLPANPDHCVILRGLLCKTPRHLCSIGQILFLVLSFFKICPCPTGTWINPSSKGDGLECVRLKESEKRSIWCSSPPSQ</sequence>
<feature type="chain" id="PRO_5045089482" evidence="2">
    <location>
        <begin position="16"/>
        <end position="298"/>
    </location>
</feature>
<accession>A0ABQ9WWI8</accession>
<dbReference type="EMBL" id="JARBJD010000324">
    <property type="protein sequence ID" value="KAK2943868.1"/>
    <property type="molecule type" value="Genomic_DNA"/>
</dbReference>
<protein>
    <submittedName>
        <fullName evidence="3">Uncharacterized protein</fullName>
    </submittedName>
</protein>
<feature type="compositionally biased region" description="Low complexity" evidence="1">
    <location>
        <begin position="82"/>
        <end position="97"/>
    </location>
</feature>
<evidence type="ECO:0000256" key="2">
    <source>
        <dbReference type="SAM" id="SignalP"/>
    </source>
</evidence>
<organism evidence="3 4">
    <name type="scientific">Blattamonas nauphoetae</name>
    <dbReference type="NCBI Taxonomy" id="2049346"/>
    <lineage>
        <taxon>Eukaryota</taxon>
        <taxon>Metamonada</taxon>
        <taxon>Preaxostyla</taxon>
        <taxon>Oxymonadida</taxon>
        <taxon>Blattamonas</taxon>
    </lineage>
</organism>